<name>A0A0F9BLC6_9ZZZZ</name>
<dbReference type="EMBL" id="LAZR01051415">
    <property type="protein sequence ID" value="KKK85206.1"/>
    <property type="molecule type" value="Genomic_DNA"/>
</dbReference>
<accession>A0A0F9BLC6</accession>
<evidence type="ECO:0000313" key="1">
    <source>
        <dbReference type="EMBL" id="KKK85206.1"/>
    </source>
</evidence>
<feature type="non-terminal residue" evidence="1">
    <location>
        <position position="125"/>
    </location>
</feature>
<organism evidence="1">
    <name type="scientific">marine sediment metagenome</name>
    <dbReference type="NCBI Taxonomy" id="412755"/>
    <lineage>
        <taxon>unclassified sequences</taxon>
        <taxon>metagenomes</taxon>
        <taxon>ecological metagenomes</taxon>
    </lineage>
</organism>
<proteinExistence type="predicted"/>
<comment type="caution">
    <text evidence="1">The sequence shown here is derived from an EMBL/GenBank/DDBJ whole genome shotgun (WGS) entry which is preliminary data.</text>
</comment>
<protein>
    <submittedName>
        <fullName evidence="1">Uncharacterized protein</fullName>
    </submittedName>
</protein>
<sequence length="125" mass="14816">MKKKDYEPRFVDAEQYQGQSHIENLSFKEILLRHLKRITELASKEMRGGFWETKSQILASSMVAENRYYVADTREEYSNAVDCLADLLLPYFDKKMVVEEKENDKKLESEYKKCFAADEEQETQK</sequence>
<reference evidence="1" key="1">
    <citation type="journal article" date="2015" name="Nature">
        <title>Complex archaea that bridge the gap between prokaryotes and eukaryotes.</title>
        <authorList>
            <person name="Spang A."/>
            <person name="Saw J.H."/>
            <person name="Jorgensen S.L."/>
            <person name="Zaremba-Niedzwiedzka K."/>
            <person name="Martijn J."/>
            <person name="Lind A.E."/>
            <person name="van Eijk R."/>
            <person name="Schleper C."/>
            <person name="Guy L."/>
            <person name="Ettema T.J."/>
        </authorList>
    </citation>
    <scope>NUCLEOTIDE SEQUENCE</scope>
</reference>
<dbReference type="AlphaFoldDB" id="A0A0F9BLC6"/>
<gene>
    <name evidence="1" type="ORF">LCGC14_2775650</name>
</gene>